<keyword evidence="2" id="KW-1185">Reference proteome</keyword>
<name>A0ABX8TIA4_9CAUL</name>
<dbReference type="EMBL" id="CP080034">
    <property type="protein sequence ID" value="QYC09525.1"/>
    <property type="molecule type" value="Genomic_DNA"/>
</dbReference>
<accession>A0ABX8TIA4</accession>
<gene>
    <name evidence="1" type="ORF">KWG56_13090</name>
</gene>
<dbReference type="RefSeq" id="WP_219355094.1">
    <property type="nucleotide sequence ID" value="NZ_CP080034.1"/>
</dbReference>
<protein>
    <submittedName>
        <fullName evidence="1">Right-handed parallel beta-helix repeat-containing protein</fullName>
    </submittedName>
</protein>
<organism evidence="1 2">
    <name type="scientific">Brevundimonas nasdae</name>
    <dbReference type="NCBI Taxonomy" id="172043"/>
    <lineage>
        <taxon>Bacteria</taxon>
        <taxon>Pseudomonadati</taxon>
        <taxon>Pseudomonadota</taxon>
        <taxon>Alphaproteobacteria</taxon>
        <taxon>Caulobacterales</taxon>
        <taxon>Caulobacteraceae</taxon>
        <taxon>Brevundimonas</taxon>
    </lineage>
</organism>
<evidence type="ECO:0000313" key="2">
    <source>
        <dbReference type="Proteomes" id="UP000824334"/>
    </source>
</evidence>
<dbReference type="GeneID" id="94376214"/>
<reference evidence="1 2" key="1">
    <citation type="submission" date="2021-07" db="EMBL/GenBank/DDBJ databases">
        <title>Isolation and characterization of bacteria from a gold mining with a capacity of golden bioaccumulation.</title>
        <authorList>
            <person name="Yang X.J."/>
        </authorList>
    </citation>
    <scope>NUCLEOTIDE SEQUENCE [LARGE SCALE GENOMIC DNA]</scope>
    <source>
        <strain evidence="1 2">Au29</strain>
    </source>
</reference>
<dbReference type="Proteomes" id="UP000824334">
    <property type="component" value="Chromosome"/>
</dbReference>
<proteinExistence type="predicted"/>
<evidence type="ECO:0000313" key="1">
    <source>
        <dbReference type="EMBL" id="QYC09525.1"/>
    </source>
</evidence>
<sequence>MIALLAALAMQAAEPPPAARACTAAEIRDLTTPSAQPYRLTCRAVLSGSTVPRRVLIEGPEASGAGLDCGGGRIAPSGVAGPRNPTVAIWSRRDGDVWRPPVGVSLSNCTVVGNVRIWGMGAGGSMRDLLASSRKADHTHAAQAAAPLNVTLSRIRFEATGTIPLYVGPGASGTQLIGSTFTGRSTSTVVYLDAESRGADIRDNRFDIRTGREQIAVDGSAYNQITGNRFALGGRGGVFLYRNCGEDGVIRHQTPSYNQVTGNIFSGANWLRPRTVVVGSREGRRPYCAADAGYPFGSSVDDGDGATHNRVADNRTE</sequence>